<sequence length="133" mass="14361">MAAEKEKAQKEAEAAKSGQGLLENLKGTTWTFYPMSDFFTGQSVPMEFGVDGKLMLFGKTDMAYKAVDGRTLDIFYGAPGAFSRLRFADDMGSFKSDLEVGIRQPRSGKLQQVLGSPARKPGESPARPASSGI</sequence>
<dbReference type="EMBL" id="LJOW01000343">
    <property type="protein sequence ID" value="OBQ35953.1"/>
    <property type="molecule type" value="Genomic_DNA"/>
</dbReference>
<proteinExistence type="predicted"/>
<dbReference type="Proteomes" id="UP000092093">
    <property type="component" value="Unassembled WGS sequence"/>
</dbReference>
<accession>A0A1B7WFZ4</accession>
<gene>
    <name evidence="2" type="ORF">AN484_25980</name>
</gene>
<protein>
    <submittedName>
        <fullName evidence="2">Uncharacterized protein</fullName>
    </submittedName>
</protein>
<dbReference type="AlphaFoldDB" id="A0A1B7WFZ4"/>
<evidence type="ECO:0000313" key="3">
    <source>
        <dbReference type="Proteomes" id="UP000092093"/>
    </source>
</evidence>
<reference evidence="2 3" key="1">
    <citation type="submission" date="2015-09" db="EMBL/GenBank/DDBJ databases">
        <title>Aphanizomenon flos-aquae WA102.</title>
        <authorList>
            <person name="Driscoll C."/>
        </authorList>
    </citation>
    <scope>NUCLEOTIDE SEQUENCE [LARGE SCALE GENOMIC DNA]</scope>
    <source>
        <strain evidence="2">WA102</strain>
    </source>
</reference>
<name>A0A1B7WFZ4_APHFL</name>
<comment type="caution">
    <text evidence="2">The sequence shown here is derived from an EMBL/GenBank/DDBJ whole genome shotgun (WGS) entry which is preliminary data.</text>
</comment>
<feature type="region of interest" description="Disordered" evidence="1">
    <location>
        <begin position="106"/>
        <end position="133"/>
    </location>
</feature>
<evidence type="ECO:0000256" key="1">
    <source>
        <dbReference type="SAM" id="MobiDB-lite"/>
    </source>
</evidence>
<evidence type="ECO:0000313" key="2">
    <source>
        <dbReference type="EMBL" id="OBQ35953.1"/>
    </source>
</evidence>
<dbReference type="PATRIC" id="fig|1710896.3.peg.3406"/>
<organism evidence="2 3">
    <name type="scientific">Aphanizomenon flos-aquae WA102</name>
    <dbReference type="NCBI Taxonomy" id="1710896"/>
    <lineage>
        <taxon>Bacteria</taxon>
        <taxon>Bacillati</taxon>
        <taxon>Cyanobacteriota</taxon>
        <taxon>Cyanophyceae</taxon>
        <taxon>Nostocales</taxon>
        <taxon>Aphanizomenonaceae</taxon>
        <taxon>Aphanizomenon</taxon>
    </lineage>
</organism>